<feature type="region of interest" description="Disordered" evidence="1">
    <location>
        <begin position="48"/>
        <end position="72"/>
    </location>
</feature>
<dbReference type="Proteomes" id="UP001158576">
    <property type="component" value="Chromosome XSR"/>
</dbReference>
<accession>A0ABN7SII1</accession>
<keyword evidence="3" id="KW-1185">Reference proteome</keyword>
<feature type="compositionally biased region" description="Polar residues" evidence="1">
    <location>
        <begin position="1"/>
        <end position="10"/>
    </location>
</feature>
<name>A0ABN7SII1_OIKDI</name>
<dbReference type="EMBL" id="OU015569">
    <property type="protein sequence ID" value="CAG5098371.1"/>
    <property type="molecule type" value="Genomic_DNA"/>
</dbReference>
<feature type="region of interest" description="Disordered" evidence="1">
    <location>
        <begin position="1"/>
        <end position="22"/>
    </location>
</feature>
<evidence type="ECO:0000313" key="2">
    <source>
        <dbReference type="EMBL" id="CAG5098371.1"/>
    </source>
</evidence>
<organism evidence="2 3">
    <name type="scientific">Oikopleura dioica</name>
    <name type="common">Tunicate</name>
    <dbReference type="NCBI Taxonomy" id="34765"/>
    <lineage>
        <taxon>Eukaryota</taxon>
        <taxon>Metazoa</taxon>
        <taxon>Chordata</taxon>
        <taxon>Tunicata</taxon>
        <taxon>Appendicularia</taxon>
        <taxon>Copelata</taxon>
        <taxon>Oikopleuridae</taxon>
        <taxon>Oikopleura</taxon>
    </lineage>
</organism>
<feature type="compositionally biased region" description="Low complexity" evidence="1">
    <location>
        <begin position="59"/>
        <end position="72"/>
    </location>
</feature>
<proteinExistence type="predicted"/>
<sequence length="336" mass="36998">MVQNHGTSYTKPRDSYSGSNSYKNKYGNSGYGGVPLAGQSGSWNSRQTYKGPTSYAGGTSWSRTSPPVSSSTLKSYKNPNYYGLQQSAKKKSMFSKVKTPLMVAGGAYLGYKLGKGIGQLSMLSNPYSLMSPMYGGYGYGPYYNYGGYQHSYWHSQPTMYREYAYNKYPDLKTDSCYECSSIGGSNPICDDMDDKYGASSTNAFRTKCPQEGSVCVVTVGRVFPVVSEAMPAIDPNNTDPNTLKKWEGKSFTRRACVPPNRQNVCDAYCPTPIPGSDVKYADECDIYMCNMCDTESCNSWGLLSMPDKNNIETGRDSQAAFQATIPLMLVLLMLFN</sequence>
<gene>
    <name evidence="2" type="ORF">OKIOD_LOCUS7166</name>
</gene>
<evidence type="ECO:0000313" key="3">
    <source>
        <dbReference type="Proteomes" id="UP001158576"/>
    </source>
</evidence>
<reference evidence="2 3" key="1">
    <citation type="submission" date="2021-04" db="EMBL/GenBank/DDBJ databases">
        <authorList>
            <person name="Bliznina A."/>
        </authorList>
    </citation>
    <scope>NUCLEOTIDE SEQUENCE [LARGE SCALE GENOMIC DNA]</scope>
</reference>
<evidence type="ECO:0000256" key="1">
    <source>
        <dbReference type="SAM" id="MobiDB-lite"/>
    </source>
</evidence>
<protein>
    <submittedName>
        <fullName evidence="2">Oidioi.mRNA.OKI2018_I69.XSR.g15608.t2.cds</fullName>
    </submittedName>
</protein>